<accession>A0A834HC31</accession>
<dbReference type="AlphaFoldDB" id="A0A834HC31"/>
<dbReference type="EMBL" id="WJXA01000002">
    <property type="protein sequence ID" value="KAF7151253.1"/>
    <property type="molecule type" value="Genomic_DNA"/>
</dbReference>
<protein>
    <submittedName>
        <fullName evidence="2">Uncharacterized protein</fullName>
    </submittedName>
</protein>
<evidence type="ECO:0000313" key="2">
    <source>
        <dbReference type="EMBL" id="KAF7151253.1"/>
    </source>
</evidence>
<keyword evidence="3" id="KW-1185">Reference proteome</keyword>
<comment type="caution">
    <text evidence="2">The sequence shown here is derived from an EMBL/GenBank/DDBJ whole genome shotgun (WGS) entry which is preliminary data.</text>
</comment>
<dbReference type="OrthoDB" id="1669682at2759"/>
<proteinExistence type="predicted"/>
<dbReference type="Proteomes" id="UP000626092">
    <property type="component" value="Unassembled WGS sequence"/>
</dbReference>
<evidence type="ECO:0000313" key="3">
    <source>
        <dbReference type="Proteomes" id="UP000626092"/>
    </source>
</evidence>
<name>A0A834HC31_RHOSS</name>
<feature type="compositionally biased region" description="Basic and acidic residues" evidence="1">
    <location>
        <begin position="54"/>
        <end position="71"/>
    </location>
</feature>
<gene>
    <name evidence="2" type="ORF">RHSIM_Rhsim02G0241800</name>
</gene>
<evidence type="ECO:0000256" key="1">
    <source>
        <dbReference type="SAM" id="MobiDB-lite"/>
    </source>
</evidence>
<reference evidence="2" key="1">
    <citation type="submission" date="2019-11" db="EMBL/GenBank/DDBJ databases">
        <authorList>
            <person name="Liu Y."/>
            <person name="Hou J."/>
            <person name="Li T.-Q."/>
            <person name="Guan C.-H."/>
            <person name="Wu X."/>
            <person name="Wu H.-Z."/>
            <person name="Ling F."/>
            <person name="Zhang R."/>
            <person name="Shi X.-G."/>
            <person name="Ren J.-P."/>
            <person name="Chen E.-F."/>
            <person name="Sun J.-M."/>
        </authorList>
    </citation>
    <scope>NUCLEOTIDE SEQUENCE</scope>
    <source>
        <strain evidence="2">Adult_tree_wgs_1</strain>
        <tissue evidence="2">Leaves</tissue>
    </source>
</reference>
<feature type="compositionally biased region" description="Basic residues" evidence="1">
    <location>
        <begin position="84"/>
        <end position="96"/>
    </location>
</feature>
<sequence length="112" mass="12246">MASMQIHKPADHQHTAPAHRNKPNTGTCRSGSNTGENRFSTKVKEMASSVTKVFTEHKNQGNNGEKKDGHCFPKMGAGGDHNNNKKKEKHGVKPKKNNKDGKRGHSSSDSDD</sequence>
<feature type="compositionally biased region" description="Basic and acidic residues" evidence="1">
    <location>
        <begin position="97"/>
        <end position="112"/>
    </location>
</feature>
<organism evidence="2 3">
    <name type="scientific">Rhododendron simsii</name>
    <name type="common">Sims's rhododendron</name>
    <dbReference type="NCBI Taxonomy" id="118357"/>
    <lineage>
        <taxon>Eukaryota</taxon>
        <taxon>Viridiplantae</taxon>
        <taxon>Streptophyta</taxon>
        <taxon>Embryophyta</taxon>
        <taxon>Tracheophyta</taxon>
        <taxon>Spermatophyta</taxon>
        <taxon>Magnoliopsida</taxon>
        <taxon>eudicotyledons</taxon>
        <taxon>Gunneridae</taxon>
        <taxon>Pentapetalae</taxon>
        <taxon>asterids</taxon>
        <taxon>Ericales</taxon>
        <taxon>Ericaceae</taxon>
        <taxon>Ericoideae</taxon>
        <taxon>Rhodoreae</taxon>
        <taxon>Rhododendron</taxon>
    </lineage>
</organism>
<feature type="compositionally biased region" description="Polar residues" evidence="1">
    <location>
        <begin position="23"/>
        <end position="40"/>
    </location>
</feature>
<feature type="region of interest" description="Disordered" evidence="1">
    <location>
        <begin position="1"/>
        <end position="112"/>
    </location>
</feature>